<evidence type="ECO:0000313" key="2">
    <source>
        <dbReference type="EMBL" id="TKS88948.1"/>
    </source>
</evidence>
<proteinExistence type="predicted"/>
<dbReference type="Proteomes" id="UP000298787">
    <property type="component" value="Chromosome 20"/>
</dbReference>
<organism evidence="2 3">
    <name type="scientific">Collichthys lucidus</name>
    <name type="common">Big head croaker</name>
    <name type="synonym">Sciaena lucida</name>
    <dbReference type="NCBI Taxonomy" id="240159"/>
    <lineage>
        <taxon>Eukaryota</taxon>
        <taxon>Metazoa</taxon>
        <taxon>Chordata</taxon>
        <taxon>Craniata</taxon>
        <taxon>Vertebrata</taxon>
        <taxon>Euteleostomi</taxon>
        <taxon>Actinopterygii</taxon>
        <taxon>Neopterygii</taxon>
        <taxon>Teleostei</taxon>
        <taxon>Neoteleostei</taxon>
        <taxon>Acanthomorphata</taxon>
        <taxon>Eupercaria</taxon>
        <taxon>Sciaenidae</taxon>
        <taxon>Collichthys</taxon>
    </lineage>
</organism>
<evidence type="ECO:0000256" key="1">
    <source>
        <dbReference type="SAM" id="MobiDB-lite"/>
    </source>
</evidence>
<dbReference type="EMBL" id="CM014097">
    <property type="protein sequence ID" value="TKS88948.1"/>
    <property type="molecule type" value="Genomic_DNA"/>
</dbReference>
<accession>A0A4U5VKT3</accession>
<dbReference type="AlphaFoldDB" id="A0A4U5VKT3"/>
<name>A0A4U5VKT3_COLLU</name>
<evidence type="ECO:0000313" key="3">
    <source>
        <dbReference type="Proteomes" id="UP000298787"/>
    </source>
</evidence>
<reference evidence="2 3" key="1">
    <citation type="submission" date="2019-01" db="EMBL/GenBank/DDBJ databases">
        <title>Genome Assembly of Collichthys lucidus.</title>
        <authorList>
            <person name="Cai M."/>
            <person name="Xiao S."/>
        </authorList>
    </citation>
    <scope>NUCLEOTIDE SEQUENCE [LARGE SCALE GENOMIC DNA]</scope>
    <source>
        <strain evidence="2">JT15FE1705JMU</strain>
        <tissue evidence="2">Muscle</tissue>
    </source>
</reference>
<keyword evidence="3" id="KW-1185">Reference proteome</keyword>
<feature type="region of interest" description="Disordered" evidence="1">
    <location>
        <begin position="440"/>
        <end position="469"/>
    </location>
</feature>
<protein>
    <submittedName>
        <fullName evidence="2">Uncharacterized protein</fullName>
    </submittedName>
</protein>
<dbReference type="InterPro" id="IPR003360">
    <property type="entry name" value="US22-like"/>
</dbReference>
<gene>
    <name evidence="2" type="ORF">D9C73_022621</name>
</gene>
<dbReference type="Pfam" id="PF02393">
    <property type="entry name" value="US22"/>
    <property type="match status" value="1"/>
</dbReference>
<sequence length="492" mass="56434">MAACFAPTGFEIQSFLECNKSTDYLAQMLKFVSKHKHLTRHLKSPAGATLTIGNLDDTIYKEKPREVNGWGKFYLPNIVNMQVIGVVEGTSCPCDQLVLMTCEDTKVYGYDGEELHVVAASLQELVHEGIEYPASKSYYNGEAFKNMKDKDWDKVRKGAVGRRLDEEHRKLVTTGKSNLKNFKLTCGREEFLIEAEFFRRNALLVIKEMDKLSQGCHHVLVDEVLHSILFLGHINEPRFTPEDILCTKLNEYKGRYPRPFQCYSTQLPKRAPISCVLEMIVSMTGQEEVQVIFQRLLQLIDKLKEGETKHLVSNTFCVSQPNKSPETARYYGVSMSTSGRDSGRIMVNACCLSRYWDSYVADAVMTYNPNKQKKTYFDATIKLPNEVKCQAFGFSEEMTEMPPCKSCSNLFGLTTSSTRIWPYGNCAEPESLSNLLRNEKEVKEKSEPKSKTCTDENRRRAEDSVWKETERMLREKLSDRYEYGRQFYTPQV</sequence>